<sequence>MDETKSPKHVPMPRAGPGPSPALYPKRYSTAMATGTSSPLQSPRQTYLSSPQAIGQSPRQRPLSTSFKDQLGSTRSPQLRAAGLGGSEVDRSPSLRTVPLSQPISSTEDQDHVEMDVVYLVHDTPKTPFMSVDITPVNPNNADKSWYRTPQGLAPKPVIDEIAHDYDDIEDEDHLFADADMDDLVLDVKPSPSIKVATTPSVPLPIQSPETKGDIENERFTFATLAHETEEILSTTKEQEGDLAAAEGSAAIDATKIVEEAAPSVPEPIAPVQEHINENKRNAFPLKFNWIKNLKDKMNIRSNSVPDLRFSLRPSRISTDSKAYSQGTVLASTKATGSPLGFLALVSDHPVSSRQKKIEYQQLKILGQGVQGTVSLRLHTPTGGIVALKSMSVNSVVVADARKSFRQEVEILQKTRKHPNIIRLLDFWEGKEKVYQVFEICSGGDLEGGLSAGPMAEDEGVRLVAPLMDAVRYMHELGILHRDIRPANVLFRRPLSGHESLQELMSIPVLADFGIAAYERFSGRMGSEFPIRPAYIAPDVVDGGRYRKSADVFGVGVCMVRILLGRAIELDDHNPRILARDPAFVHLSSEGQTFMRGVLESDPTKRFTAADAVNGEWFHSWGVEIVGPVADQ</sequence>
<proteinExistence type="predicted"/>
<evidence type="ECO:0000313" key="8">
    <source>
        <dbReference type="EMBL" id="ORY51519.1"/>
    </source>
</evidence>
<evidence type="ECO:0000259" key="7">
    <source>
        <dbReference type="PROSITE" id="PS50011"/>
    </source>
</evidence>
<dbReference type="GO" id="GO:0005524">
    <property type="term" value="F:ATP binding"/>
    <property type="evidence" value="ECO:0007669"/>
    <property type="project" value="UniProtKB-KW"/>
</dbReference>
<dbReference type="AlphaFoldDB" id="A0A1Y2CWW8"/>
<reference evidence="8 9" key="1">
    <citation type="submission" date="2016-07" db="EMBL/GenBank/DDBJ databases">
        <title>Pervasive Adenine N6-methylation of Active Genes in Fungi.</title>
        <authorList>
            <consortium name="DOE Joint Genome Institute"/>
            <person name="Mondo S.J."/>
            <person name="Dannebaum R.O."/>
            <person name="Kuo R.C."/>
            <person name="Labutti K."/>
            <person name="Haridas S."/>
            <person name="Kuo A."/>
            <person name="Salamov A."/>
            <person name="Ahrendt S.R."/>
            <person name="Lipzen A."/>
            <person name="Sullivan W."/>
            <person name="Andreopoulos W.B."/>
            <person name="Clum A."/>
            <person name="Lindquist E."/>
            <person name="Daum C."/>
            <person name="Ramamoorthy G.K."/>
            <person name="Gryganskyi A."/>
            <person name="Culley D."/>
            <person name="Magnuson J.K."/>
            <person name="James T.Y."/>
            <person name="O'Malley M.A."/>
            <person name="Stajich J.E."/>
            <person name="Spatafora J.W."/>
            <person name="Visel A."/>
            <person name="Grigoriev I.V."/>
        </authorList>
    </citation>
    <scope>NUCLEOTIDE SEQUENCE [LARGE SCALE GENOMIC DNA]</scope>
    <source>
        <strain evidence="8 9">JEL800</strain>
    </source>
</reference>
<keyword evidence="4 8" id="KW-0418">Kinase</keyword>
<dbReference type="OrthoDB" id="5337378at2759"/>
<dbReference type="SUPFAM" id="SSF56112">
    <property type="entry name" value="Protein kinase-like (PK-like)"/>
    <property type="match status" value="1"/>
</dbReference>
<dbReference type="InterPro" id="IPR050205">
    <property type="entry name" value="CDPK_Ser/Thr_kinases"/>
</dbReference>
<evidence type="ECO:0000313" key="9">
    <source>
        <dbReference type="Proteomes" id="UP000193642"/>
    </source>
</evidence>
<keyword evidence="3" id="KW-0547">Nucleotide-binding</keyword>
<dbReference type="PROSITE" id="PS50011">
    <property type="entry name" value="PROTEIN_KINASE_DOM"/>
    <property type="match status" value="1"/>
</dbReference>
<dbReference type="InterPro" id="IPR000719">
    <property type="entry name" value="Prot_kinase_dom"/>
</dbReference>
<dbReference type="PANTHER" id="PTHR24349">
    <property type="entry name" value="SERINE/THREONINE-PROTEIN KINASE"/>
    <property type="match status" value="1"/>
</dbReference>
<dbReference type="EMBL" id="MCGO01000005">
    <property type="protein sequence ID" value="ORY51519.1"/>
    <property type="molecule type" value="Genomic_DNA"/>
</dbReference>
<dbReference type="GO" id="GO:0004674">
    <property type="term" value="F:protein serine/threonine kinase activity"/>
    <property type="evidence" value="ECO:0007669"/>
    <property type="project" value="UniProtKB-KW"/>
</dbReference>
<dbReference type="PROSITE" id="PS00109">
    <property type="entry name" value="PROTEIN_KINASE_TYR"/>
    <property type="match status" value="1"/>
</dbReference>
<evidence type="ECO:0000256" key="3">
    <source>
        <dbReference type="ARBA" id="ARBA00022741"/>
    </source>
</evidence>
<keyword evidence="2" id="KW-0808">Transferase</keyword>
<evidence type="ECO:0000256" key="1">
    <source>
        <dbReference type="ARBA" id="ARBA00022527"/>
    </source>
</evidence>
<dbReference type="Proteomes" id="UP000193642">
    <property type="component" value="Unassembled WGS sequence"/>
</dbReference>
<feature type="region of interest" description="Disordered" evidence="6">
    <location>
        <begin position="1"/>
        <end position="108"/>
    </location>
</feature>
<accession>A0A1Y2CWW8</accession>
<dbReference type="SMART" id="SM00219">
    <property type="entry name" value="TyrKc"/>
    <property type="match status" value="1"/>
</dbReference>
<evidence type="ECO:0000256" key="2">
    <source>
        <dbReference type="ARBA" id="ARBA00022679"/>
    </source>
</evidence>
<protein>
    <submittedName>
        <fullName evidence="8">Kinase-like protein</fullName>
    </submittedName>
</protein>
<evidence type="ECO:0000256" key="6">
    <source>
        <dbReference type="SAM" id="MobiDB-lite"/>
    </source>
</evidence>
<evidence type="ECO:0000256" key="4">
    <source>
        <dbReference type="ARBA" id="ARBA00022777"/>
    </source>
</evidence>
<comment type="caution">
    <text evidence="8">The sequence shown here is derived from an EMBL/GenBank/DDBJ whole genome shotgun (WGS) entry which is preliminary data.</text>
</comment>
<feature type="compositionally biased region" description="Polar residues" evidence="6">
    <location>
        <begin position="31"/>
        <end position="77"/>
    </location>
</feature>
<dbReference type="InterPro" id="IPR011009">
    <property type="entry name" value="Kinase-like_dom_sf"/>
</dbReference>
<dbReference type="GO" id="GO:0004713">
    <property type="term" value="F:protein tyrosine kinase activity"/>
    <property type="evidence" value="ECO:0007669"/>
    <property type="project" value="InterPro"/>
</dbReference>
<evidence type="ECO:0000256" key="5">
    <source>
        <dbReference type="ARBA" id="ARBA00022840"/>
    </source>
</evidence>
<organism evidence="8 9">
    <name type="scientific">Rhizoclosmatium globosum</name>
    <dbReference type="NCBI Taxonomy" id="329046"/>
    <lineage>
        <taxon>Eukaryota</taxon>
        <taxon>Fungi</taxon>
        <taxon>Fungi incertae sedis</taxon>
        <taxon>Chytridiomycota</taxon>
        <taxon>Chytridiomycota incertae sedis</taxon>
        <taxon>Chytridiomycetes</taxon>
        <taxon>Chytridiales</taxon>
        <taxon>Chytriomycetaceae</taxon>
        <taxon>Rhizoclosmatium</taxon>
    </lineage>
</organism>
<dbReference type="InterPro" id="IPR008266">
    <property type="entry name" value="Tyr_kinase_AS"/>
</dbReference>
<keyword evidence="1" id="KW-0723">Serine/threonine-protein kinase</keyword>
<feature type="domain" description="Protein kinase" evidence="7">
    <location>
        <begin position="360"/>
        <end position="618"/>
    </location>
</feature>
<name>A0A1Y2CWW8_9FUNG</name>
<dbReference type="Pfam" id="PF00069">
    <property type="entry name" value="Pkinase"/>
    <property type="match status" value="1"/>
</dbReference>
<dbReference type="STRING" id="329046.A0A1Y2CWW8"/>
<dbReference type="Gene3D" id="1.10.510.10">
    <property type="entry name" value="Transferase(Phosphotransferase) domain 1"/>
    <property type="match status" value="1"/>
</dbReference>
<gene>
    <name evidence="8" type="ORF">BCR33DRAFT_846297</name>
</gene>
<keyword evidence="9" id="KW-1185">Reference proteome</keyword>
<dbReference type="InterPro" id="IPR020635">
    <property type="entry name" value="Tyr_kinase_cat_dom"/>
</dbReference>
<keyword evidence="5" id="KW-0067">ATP-binding</keyword>